<comment type="caution">
    <text evidence="2">The sequence shown here is derived from an EMBL/GenBank/DDBJ whole genome shotgun (WGS) entry which is preliminary data.</text>
</comment>
<dbReference type="RefSeq" id="WP_212119314.1">
    <property type="nucleotide sequence ID" value="NZ_JAGTPX020000011.1"/>
</dbReference>
<organism evidence="2">
    <name type="scientific">Niallia circulans</name>
    <name type="common">Bacillus circulans</name>
    <dbReference type="NCBI Taxonomy" id="1397"/>
    <lineage>
        <taxon>Bacteria</taxon>
        <taxon>Bacillati</taxon>
        <taxon>Bacillota</taxon>
        <taxon>Bacilli</taxon>
        <taxon>Bacillales</taxon>
        <taxon>Bacillaceae</taxon>
        <taxon>Niallia</taxon>
    </lineage>
</organism>
<proteinExistence type="predicted"/>
<feature type="transmembrane region" description="Helical" evidence="1">
    <location>
        <begin position="15"/>
        <end position="33"/>
    </location>
</feature>
<evidence type="ECO:0000256" key="1">
    <source>
        <dbReference type="SAM" id="Phobius"/>
    </source>
</evidence>
<gene>
    <name evidence="2" type="ORF">KD144_12840</name>
</gene>
<dbReference type="InterPro" id="IPR054224">
    <property type="entry name" value="DUF6944"/>
</dbReference>
<accession>A0A941JM35</accession>
<protein>
    <submittedName>
        <fullName evidence="2">Uncharacterized protein</fullName>
    </submittedName>
</protein>
<feature type="transmembrane region" description="Helical" evidence="1">
    <location>
        <begin position="148"/>
        <end position="167"/>
    </location>
</feature>
<dbReference type="Pfam" id="PF22116">
    <property type="entry name" value="DUF6944"/>
    <property type="match status" value="1"/>
</dbReference>
<keyword evidence="1" id="KW-1133">Transmembrane helix</keyword>
<keyword evidence="1" id="KW-0812">Transmembrane</keyword>
<dbReference type="EMBL" id="JAGTPX010000012">
    <property type="protein sequence ID" value="MBR8670438.1"/>
    <property type="molecule type" value="Genomic_DNA"/>
</dbReference>
<reference evidence="2" key="1">
    <citation type="submission" date="2021-04" db="EMBL/GenBank/DDBJ databases">
        <title>Genomic analysis of electroactive and textile dye degrading Bacillus circulans strain: DC10 isolated from constructed wetland-microbial fuel cells treating textile dye wastewaters.</title>
        <authorList>
            <person name="Patel D.U."/>
            <person name="Desai C.R."/>
        </authorList>
    </citation>
    <scope>NUCLEOTIDE SEQUENCE</scope>
    <source>
        <strain evidence="2">DC10</strain>
    </source>
</reference>
<sequence length="218" mass="23835">MVRMDDSLMIDKEDLLIIGSYLLVTGTFLSAVGESSIDADDRVNIRRIRDGNFIQAIANSFHGVGRTLRYEKEEELVSRLEIIGAYVQVGGNSLNYAAANASIPNPTPLNPEVVKLDALGSVVQSIGAAIEVAGVVFEENGSLYENKAFGNLLISIGTLIDAIAIITPEEKEKQRRILLATGGWIEFTGSVIEAYAVIQNINEKKATKNKYNYRKRSV</sequence>
<dbReference type="AlphaFoldDB" id="A0A941JM35"/>
<keyword evidence="1" id="KW-0472">Membrane</keyword>
<name>A0A941JM35_NIACI</name>
<evidence type="ECO:0000313" key="2">
    <source>
        <dbReference type="EMBL" id="MBR8670438.1"/>
    </source>
</evidence>